<dbReference type="Proteomes" id="UP000683507">
    <property type="component" value="Chromosome"/>
</dbReference>
<keyword evidence="2" id="KW-1185">Reference proteome</keyword>
<gene>
    <name evidence="1" type="ORF">CRYO30217_01232</name>
</gene>
<organism evidence="1 2">
    <name type="scientific">Parvicella tangerina</name>
    <dbReference type="NCBI Taxonomy" id="2829795"/>
    <lineage>
        <taxon>Bacteria</taxon>
        <taxon>Pseudomonadati</taxon>
        <taxon>Bacteroidota</taxon>
        <taxon>Flavobacteriia</taxon>
        <taxon>Flavobacteriales</taxon>
        <taxon>Parvicellaceae</taxon>
        <taxon>Parvicella</taxon>
    </lineage>
</organism>
<accession>A0A916NGP8</accession>
<proteinExistence type="predicted"/>
<dbReference type="KEGG" id="ptan:CRYO30217_01232"/>
<sequence>MMSFSRLLELLAQHNELQVRQLSSSAFCVESNGKELVVSVENIQQKHWRIEEQWLKSPIILFSKILNKLGLSHRIHARKCEVHRIDKPTLETFLTQHHLYGVAGAKHKFGLFHDNELVALVSFATPRMIEGKLSAELVRYCVKSGYSIPGGLDKLLKHYTKIYPCDDIFTYVDLAWSSGIGFKKIGFQEEGTKIINKTKVLRLRLITDRNSSHPHT</sequence>
<evidence type="ECO:0000313" key="1">
    <source>
        <dbReference type="EMBL" id="CAG5080246.1"/>
    </source>
</evidence>
<dbReference type="AlphaFoldDB" id="A0A916NGP8"/>
<protein>
    <submittedName>
        <fullName evidence="1">Uncharacterized protein</fullName>
    </submittedName>
</protein>
<dbReference type="EMBL" id="OU015584">
    <property type="protein sequence ID" value="CAG5080246.1"/>
    <property type="molecule type" value="Genomic_DNA"/>
</dbReference>
<evidence type="ECO:0000313" key="2">
    <source>
        <dbReference type="Proteomes" id="UP000683507"/>
    </source>
</evidence>
<name>A0A916NGP8_9FLAO</name>
<reference evidence="1" key="1">
    <citation type="submission" date="2021-04" db="EMBL/GenBank/DDBJ databases">
        <authorList>
            <person name="Rodrigo-Torres L."/>
            <person name="Arahal R. D."/>
            <person name="Lucena T."/>
        </authorList>
    </citation>
    <scope>NUCLEOTIDE SEQUENCE</scope>
    <source>
        <strain evidence="1">AS29M-1</strain>
    </source>
</reference>